<dbReference type="AlphaFoldDB" id="A0A7V2WV57"/>
<evidence type="ECO:0000259" key="1">
    <source>
        <dbReference type="Pfam" id="PF01637"/>
    </source>
</evidence>
<dbReference type="PANTHER" id="PTHR34704:SF1">
    <property type="entry name" value="ATPASE"/>
    <property type="match status" value="1"/>
</dbReference>
<dbReference type="InterPro" id="IPR027417">
    <property type="entry name" value="P-loop_NTPase"/>
</dbReference>
<comment type="caution">
    <text evidence="3">The sequence shown here is derived from an EMBL/GenBank/DDBJ whole genome shotgun (WGS) entry which is preliminary data.</text>
</comment>
<organism evidence="3">
    <name type="scientific">Leucothrix mucor</name>
    <dbReference type="NCBI Taxonomy" id="45248"/>
    <lineage>
        <taxon>Bacteria</taxon>
        <taxon>Pseudomonadati</taxon>
        <taxon>Pseudomonadota</taxon>
        <taxon>Gammaproteobacteria</taxon>
        <taxon>Thiotrichales</taxon>
        <taxon>Thiotrichaceae</taxon>
        <taxon>Leucothrix</taxon>
    </lineage>
</organism>
<dbReference type="PANTHER" id="PTHR34704">
    <property type="entry name" value="ATPASE"/>
    <property type="match status" value="1"/>
</dbReference>
<gene>
    <name evidence="3" type="ORF">ENJ51_06830</name>
</gene>
<evidence type="ECO:0000259" key="2">
    <source>
        <dbReference type="Pfam" id="PF03008"/>
    </source>
</evidence>
<dbReference type="GO" id="GO:0005524">
    <property type="term" value="F:ATP binding"/>
    <property type="evidence" value="ECO:0007669"/>
    <property type="project" value="UniProtKB-KW"/>
</dbReference>
<dbReference type="EMBL" id="DRMS01000255">
    <property type="protein sequence ID" value="HFC92510.1"/>
    <property type="molecule type" value="Genomic_DNA"/>
</dbReference>
<accession>A0A7V2WV57</accession>
<dbReference type="InterPro" id="IPR011579">
    <property type="entry name" value="ATPase_dom"/>
</dbReference>
<proteinExistence type="predicted"/>
<reference evidence="3" key="1">
    <citation type="journal article" date="2020" name="mSystems">
        <title>Genome- and Community-Level Interaction Insights into Carbon Utilization and Element Cycling Functions of Hydrothermarchaeota in Hydrothermal Sediment.</title>
        <authorList>
            <person name="Zhou Z."/>
            <person name="Liu Y."/>
            <person name="Xu W."/>
            <person name="Pan J."/>
            <person name="Luo Z.H."/>
            <person name="Li M."/>
        </authorList>
    </citation>
    <scope>NUCLEOTIDE SEQUENCE [LARGE SCALE GENOMIC DNA]</scope>
    <source>
        <strain evidence="3">HyVt-493</strain>
    </source>
</reference>
<keyword evidence="3" id="KW-0067">ATP-binding</keyword>
<feature type="domain" description="DUF234" evidence="2">
    <location>
        <begin position="315"/>
        <end position="398"/>
    </location>
</feature>
<dbReference type="InterPro" id="IPR004256">
    <property type="entry name" value="DUF234"/>
</dbReference>
<dbReference type="Pfam" id="PF03008">
    <property type="entry name" value="DUF234"/>
    <property type="match status" value="1"/>
</dbReference>
<name>A0A7V2WV57_LEUMU</name>
<sequence length="451" mass="52774">MKFYNRETESKQLLKWSQQAQKGQSSLTLLVGRRRVGKTALLQHTFQNKTALYLFISRKSEPLLCEEFADQIRAQLDIPIFGQPKRLRDILVLLFDYAKQHPLTLILDEFQDISRLNNGFFSDLQNLWDQHHSNSHMHLICCGSLYSLMTKIFQDSKEPLFGRADNRLNLQPLKPLYIAELLQDQQCFSAENWLTWYTLSGGVPKYLEWLSRTESNNDLWSQWLSEHSLVIEEGKYRLAEEFGGEQNTYFSILACIANGKTSRSQIESLLAMSVGPYLQRLEKEFEIIQRITPVFAKPNSRQVKYRIQDAFLSFWFRFVHHYRSAVEIGNFTFLQQMIQRDFSTYSGVWLERLFQEQLANTGRYNIIGNYWEAGNKNEIDIVALNEIDKTVLIAEVKRNPRRIRLSQLKEKATKLELRLKGYAFEYRGLSLEDLSEVGKFGYQLKVGQVKS</sequence>
<evidence type="ECO:0000313" key="3">
    <source>
        <dbReference type="EMBL" id="HFC92510.1"/>
    </source>
</evidence>
<keyword evidence="3" id="KW-0547">Nucleotide-binding</keyword>
<dbReference type="SUPFAM" id="SSF52540">
    <property type="entry name" value="P-loop containing nucleoside triphosphate hydrolases"/>
    <property type="match status" value="1"/>
</dbReference>
<dbReference type="Gene3D" id="3.40.50.300">
    <property type="entry name" value="P-loop containing nucleotide triphosphate hydrolases"/>
    <property type="match status" value="1"/>
</dbReference>
<dbReference type="Pfam" id="PF01637">
    <property type="entry name" value="ATPase_2"/>
    <property type="match status" value="1"/>
</dbReference>
<feature type="domain" description="ATPase" evidence="1">
    <location>
        <begin position="3"/>
        <end position="208"/>
    </location>
</feature>
<dbReference type="Proteomes" id="UP000885750">
    <property type="component" value="Unassembled WGS sequence"/>
</dbReference>
<protein>
    <submittedName>
        <fullName evidence="3">ATP-binding protein</fullName>
    </submittedName>
</protein>